<evidence type="ECO:0000313" key="1">
    <source>
        <dbReference type="EMBL" id="KAJ7229912.1"/>
    </source>
</evidence>
<dbReference type="AlphaFoldDB" id="A0AAD7E633"/>
<comment type="caution">
    <text evidence="1">The sequence shown here is derived from an EMBL/GenBank/DDBJ whole genome shotgun (WGS) entry which is preliminary data.</text>
</comment>
<accession>A0AAD7E633</accession>
<name>A0AAD7E633_9AGAR</name>
<gene>
    <name evidence="1" type="ORF">GGX14DRAFT_383872</name>
</gene>
<reference evidence="1" key="1">
    <citation type="submission" date="2023-03" db="EMBL/GenBank/DDBJ databases">
        <title>Massive genome expansion in bonnet fungi (Mycena s.s.) driven by repeated elements and novel gene families across ecological guilds.</title>
        <authorList>
            <consortium name="Lawrence Berkeley National Laboratory"/>
            <person name="Harder C.B."/>
            <person name="Miyauchi S."/>
            <person name="Viragh M."/>
            <person name="Kuo A."/>
            <person name="Thoen E."/>
            <person name="Andreopoulos B."/>
            <person name="Lu D."/>
            <person name="Skrede I."/>
            <person name="Drula E."/>
            <person name="Henrissat B."/>
            <person name="Morin E."/>
            <person name="Kohler A."/>
            <person name="Barry K."/>
            <person name="LaButti K."/>
            <person name="Morin E."/>
            <person name="Salamov A."/>
            <person name="Lipzen A."/>
            <person name="Mereny Z."/>
            <person name="Hegedus B."/>
            <person name="Baldrian P."/>
            <person name="Stursova M."/>
            <person name="Weitz H."/>
            <person name="Taylor A."/>
            <person name="Grigoriev I.V."/>
            <person name="Nagy L.G."/>
            <person name="Martin F."/>
            <person name="Kauserud H."/>
        </authorList>
    </citation>
    <scope>NUCLEOTIDE SEQUENCE</scope>
    <source>
        <strain evidence="1">9144</strain>
    </source>
</reference>
<keyword evidence="2" id="KW-1185">Reference proteome</keyword>
<protein>
    <submittedName>
        <fullName evidence="1">Uncharacterized protein</fullName>
    </submittedName>
</protein>
<organism evidence="1 2">
    <name type="scientific">Mycena pura</name>
    <dbReference type="NCBI Taxonomy" id="153505"/>
    <lineage>
        <taxon>Eukaryota</taxon>
        <taxon>Fungi</taxon>
        <taxon>Dikarya</taxon>
        <taxon>Basidiomycota</taxon>
        <taxon>Agaricomycotina</taxon>
        <taxon>Agaricomycetes</taxon>
        <taxon>Agaricomycetidae</taxon>
        <taxon>Agaricales</taxon>
        <taxon>Marasmiineae</taxon>
        <taxon>Mycenaceae</taxon>
        <taxon>Mycena</taxon>
    </lineage>
</organism>
<dbReference type="EMBL" id="JARJCW010000001">
    <property type="protein sequence ID" value="KAJ7229912.1"/>
    <property type="molecule type" value="Genomic_DNA"/>
</dbReference>
<evidence type="ECO:0000313" key="2">
    <source>
        <dbReference type="Proteomes" id="UP001219525"/>
    </source>
</evidence>
<proteinExistence type="predicted"/>
<sequence>MSRGSCGHCASGDLSMVPHPVTVAIQSLCMLHRLSSLCLHGAGAYKRDAWAFTRLPFLKVLQDAPSVGALDVPGHISLIKTQQTHAFINFSLSLVESRAPAAQVWGPGQALPAGSTADQRRRHTAIHNRPFGPVWTKVCATGLCVDALELN</sequence>
<dbReference type="Proteomes" id="UP001219525">
    <property type="component" value="Unassembled WGS sequence"/>
</dbReference>